<evidence type="ECO:0000313" key="2">
    <source>
        <dbReference type="EMBL" id="KAJ7765265.1"/>
    </source>
</evidence>
<accession>A0AAD7NL30</accession>
<keyword evidence="3" id="KW-1185">Reference proteome</keyword>
<evidence type="ECO:0000313" key="3">
    <source>
        <dbReference type="Proteomes" id="UP001215598"/>
    </source>
</evidence>
<keyword evidence="1" id="KW-0472">Membrane</keyword>
<dbReference type="AlphaFoldDB" id="A0AAD7NL30"/>
<proteinExistence type="predicted"/>
<feature type="transmembrane region" description="Helical" evidence="1">
    <location>
        <begin position="7"/>
        <end position="28"/>
    </location>
</feature>
<keyword evidence="1" id="KW-1133">Transmembrane helix</keyword>
<dbReference type="EMBL" id="JARKIB010000026">
    <property type="protein sequence ID" value="KAJ7765265.1"/>
    <property type="molecule type" value="Genomic_DNA"/>
</dbReference>
<dbReference type="Proteomes" id="UP001215598">
    <property type="component" value="Unassembled WGS sequence"/>
</dbReference>
<evidence type="ECO:0000256" key="1">
    <source>
        <dbReference type="SAM" id="Phobius"/>
    </source>
</evidence>
<sequence length="62" mass="7250">MIPAEPVDLVSIAILWLVNFFCFFVWVVTFCRTLVTMGPFYILTLIITSLHITLYIIVLNKW</sequence>
<reference evidence="2" key="1">
    <citation type="submission" date="2023-03" db="EMBL/GenBank/DDBJ databases">
        <title>Massive genome expansion in bonnet fungi (Mycena s.s.) driven by repeated elements and novel gene families across ecological guilds.</title>
        <authorList>
            <consortium name="Lawrence Berkeley National Laboratory"/>
            <person name="Harder C.B."/>
            <person name="Miyauchi S."/>
            <person name="Viragh M."/>
            <person name="Kuo A."/>
            <person name="Thoen E."/>
            <person name="Andreopoulos B."/>
            <person name="Lu D."/>
            <person name="Skrede I."/>
            <person name="Drula E."/>
            <person name="Henrissat B."/>
            <person name="Morin E."/>
            <person name="Kohler A."/>
            <person name="Barry K."/>
            <person name="LaButti K."/>
            <person name="Morin E."/>
            <person name="Salamov A."/>
            <person name="Lipzen A."/>
            <person name="Mereny Z."/>
            <person name="Hegedus B."/>
            <person name="Baldrian P."/>
            <person name="Stursova M."/>
            <person name="Weitz H."/>
            <person name="Taylor A."/>
            <person name="Grigoriev I.V."/>
            <person name="Nagy L.G."/>
            <person name="Martin F."/>
            <person name="Kauserud H."/>
        </authorList>
    </citation>
    <scope>NUCLEOTIDE SEQUENCE</scope>
    <source>
        <strain evidence="2">CBHHK182m</strain>
    </source>
</reference>
<name>A0AAD7NL30_9AGAR</name>
<keyword evidence="1" id="KW-0812">Transmembrane</keyword>
<gene>
    <name evidence="2" type="ORF">B0H16DRAFT_1525030</name>
</gene>
<organism evidence="2 3">
    <name type="scientific">Mycena metata</name>
    <dbReference type="NCBI Taxonomy" id="1033252"/>
    <lineage>
        <taxon>Eukaryota</taxon>
        <taxon>Fungi</taxon>
        <taxon>Dikarya</taxon>
        <taxon>Basidiomycota</taxon>
        <taxon>Agaricomycotina</taxon>
        <taxon>Agaricomycetes</taxon>
        <taxon>Agaricomycetidae</taxon>
        <taxon>Agaricales</taxon>
        <taxon>Marasmiineae</taxon>
        <taxon>Mycenaceae</taxon>
        <taxon>Mycena</taxon>
    </lineage>
</organism>
<protein>
    <submittedName>
        <fullName evidence="2">Uncharacterized protein</fullName>
    </submittedName>
</protein>
<comment type="caution">
    <text evidence="2">The sequence shown here is derived from an EMBL/GenBank/DDBJ whole genome shotgun (WGS) entry which is preliminary data.</text>
</comment>
<feature type="transmembrane region" description="Helical" evidence="1">
    <location>
        <begin position="40"/>
        <end position="59"/>
    </location>
</feature>